<sequence length="1152" mass="128133">MKRIEDLRAWSGMNLRVGEAADDAIPSAAVSPGVEAVFQYDHAEDWRSWEALALEVWVPAGTVVELTVKVYPLCIGRPEYIPVTTAVLAVTGQGWTPVEAAFERFDAKRAAPAFWRLITKVGLTVRYASGEQAEPMPIRRIRLQAKGGLRMHAERLSRSALPGETVRYNLTVRNESKERQAVVLGVEQYGYESMETRLEPAMLLLQPGESGEAAFTAVMHEGIAPGGCEEHQLYALPNGDSSRAKRLKLYTARAMPHPYILHTEAGWEEVQRHVQTYAWARKELEACVRTAEAWIVPETRGAGEPYAFELAERFNLHAASVAWKLTGRPEFRDKAALLLKRLANEESGYPATDSPYLHIYAAAEELELRTPRGPKVCGGGLIHEGEFMLDAASCYDLLHDSGAFSAEDHRRIESAFRIYIEKADWMITDGDTNNIPSGGMAGALLCALAIQDMRWVRRFIDGPGGFKDMVAAGVMDDGWYFEGASNYVVLFADMFTRLVHACEPWGLGLKDLRVRPAYRKNAMLSPWTERTDRPFLGMSFDKLGPVTRNYRTVKDVWDAMLPFTDGRGILFGVNDSTAKDMVRWYDLAYHVWRDPSYVSVIRGADRRDLLYGVGELPEPPADHSERSACADNTGLAILRSRRDAAGNSAPITAVIKYGSHGGYHGHFDRTALTALMRHGKNAYGPLASWYGYGSFLFKMWVQASLSHNMVAVDQRMQEPAEAKRLLFHSGEMLQACAVETTARWMDPPYGGQTPYPESFPEERGWIEGRDMPVPPVPRAQGDTGTSSEPVLQRRLVAVTDDYVVVADYLRGEEEHTFDSLHHYQGFEGLEARELRHLRHTGQMNGDPYGAGQFITDCDWYACGGPAKVRFSHHYDRQRDDSAGRHILHNEEGRMHLHLHSLWPPRQEVMTGWYAEADPVNKRVTYEVTGDGEVLAEGRFGAWILGTRQVSVPLEGTRELRLRVTVDRSVKKTVFWGDPVVILADGRRLPVTELPVRYENVDRGSGAGTDYYGGPVHLAGMPYPAALPFEPLDPQLPAAAVFDLTGVKAASFESVLGGDYPAGLDPARRKTVSIRSKGREAAFIAILEPHEGTSAIRSAEAFSADLIRVTLTDGRVQEISIHGMNGDGKDLGIRIRESRDGGMVREEESGPTD</sequence>
<dbReference type="PANTHER" id="PTHR39210">
    <property type="entry name" value="HEPARIN-SULFATE LYASE"/>
    <property type="match status" value="1"/>
</dbReference>
<dbReference type="RefSeq" id="WP_014369349.1">
    <property type="nucleotide sequence ID" value="NC_016935.1"/>
</dbReference>
<dbReference type="SUPFAM" id="SSF48230">
    <property type="entry name" value="Chondroitin AC/alginate lyase"/>
    <property type="match status" value="1"/>
</dbReference>
<dbReference type="Gene3D" id="2.70.98.70">
    <property type="match status" value="1"/>
</dbReference>
<proteinExistence type="predicted"/>
<evidence type="ECO:0008006" key="3">
    <source>
        <dbReference type="Google" id="ProtNLM"/>
    </source>
</evidence>
<organism evidence="1 2">
    <name type="scientific">Paenibacillus mucilaginosus 3016</name>
    <dbReference type="NCBI Taxonomy" id="1116391"/>
    <lineage>
        <taxon>Bacteria</taxon>
        <taxon>Bacillati</taxon>
        <taxon>Bacillota</taxon>
        <taxon>Bacilli</taxon>
        <taxon>Bacillales</taxon>
        <taxon>Paenibacillaceae</taxon>
        <taxon>Paenibacillus</taxon>
    </lineage>
</organism>
<dbReference type="Proteomes" id="UP000007523">
    <property type="component" value="Chromosome"/>
</dbReference>
<dbReference type="EMBL" id="CP003235">
    <property type="protein sequence ID" value="AFC28903.1"/>
    <property type="molecule type" value="Genomic_DNA"/>
</dbReference>
<dbReference type="AlphaFoldDB" id="H6NA59"/>
<dbReference type="HOGENOM" id="CLU_278469_0_0_9"/>
<keyword evidence="2" id="KW-1185">Reference proteome</keyword>
<dbReference type="Gene3D" id="1.50.10.100">
    <property type="entry name" value="Chondroitin AC/alginate lyase"/>
    <property type="match status" value="1"/>
</dbReference>
<evidence type="ECO:0000313" key="2">
    <source>
        <dbReference type="Proteomes" id="UP000007523"/>
    </source>
</evidence>
<dbReference type="PANTHER" id="PTHR39210:SF1">
    <property type="entry name" value="HEPARIN-SULFATE LYASE"/>
    <property type="match status" value="1"/>
</dbReference>
<protein>
    <recommendedName>
        <fullName evidence="3">Heparinase II/III family protein</fullName>
    </recommendedName>
</protein>
<dbReference type="InterPro" id="IPR008929">
    <property type="entry name" value="Chondroitin_lyas"/>
</dbReference>
<dbReference type="KEGG" id="pmq:PM3016_2003"/>
<name>H6NA59_9BACL</name>
<reference evidence="1 2" key="1">
    <citation type="journal article" date="2012" name="J. Bacteriol.">
        <title>Complete Genome Sequence of Paenibacillus mucilaginosus 3016, a Bacterium Functional as Microbial Fertilizer.</title>
        <authorList>
            <person name="Ma M."/>
            <person name="Wang Z."/>
            <person name="Li L."/>
            <person name="Jiang X."/>
            <person name="Guan D."/>
            <person name="Cao F."/>
            <person name="Chen H."/>
            <person name="Wang X."/>
            <person name="Shen D."/>
            <person name="Du B."/>
            <person name="Li J."/>
        </authorList>
    </citation>
    <scope>NUCLEOTIDE SEQUENCE [LARGE SCALE GENOMIC DNA]</scope>
    <source>
        <strain evidence="1 2">3016</strain>
    </source>
</reference>
<dbReference type="STRING" id="1116391.PM3016_2003"/>
<gene>
    <name evidence="1" type="ORF">PM3016_2003</name>
</gene>
<evidence type="ECO:0000313" key="1">
    <source>
        <dbReference type="EMBL" id="AFC28903.1"/>
    </source>
</evidence>
<accession>H6NA59</accession>